<dbReference type="AlphaFoldDB" id="A0A0F6W3F3"/>
<gene>
    <name evidence="5" type="ORF">DB32_003445</name>
</gene>
<evidence type="ECO:0000256" key="2">
    <source>
        <dbReference type="ARBA" id="ARBA00022801"/>
    </source>
</evidence>
<name>A0A0F6W3F3_9BACT</name>
<sequence>MTGCGGGDQGVSPFDAGTPLLGPDAGRVDAGRVDAGRDDGGRGEEVDAGGGGPDAGPPPPDDLRFVVMGDTGEGNEGQRAVAVAIRDLCAREGCDFVVLLGDNIYEVGVTSVDDAQWQSKFEEPYRDIDLPFYAVLGNHDYGGAIIPGSGDQWDRGPIEVEYSAHSDRWRMPGTHYTLRFGNVGFVMLDTNSIFYNDARYGDQAGWYDGAVDELREEGAEWILVAGHHPYRSNGSHGNAGNYESRIGIPNLIPPINGANVQRFFDDHVCGTADVYFAGHDHNRQWIDEPEALCGTTMIVSGAGAKLTAFAREDNTTLFQDDQREGFLYVVIEGDRFVGRFVDRDGRTDFEHTVTRTSR</sequence>
<dbReference type="STRING" id="927083.DB32_003445"/>
<dbReference type="InterPro" id="IPR051558">
    <property type="entry name" value="Metallophosphoesterase_PAP"/>
</dbReference>
<evidence type="ECO:0000259" key="4">
    <source>
        <dbReference type="Pfam" id="PF00149"/>
    </source>
</evidence>
<reference evidence="5 6" key="1">
    <citation type="submission" date="2015-03" db="EMBL/GenBank/DDBJ databases">
        <title>Genome assembly of Sandaracinus amylolyticus DSM 53668.</title>
        <authorList>
            <person name="Sharma G."/>
            <person name="Subramanian S."/>
        </authorList>
    </citation>
    <scope>NUCLEOTIDE SEQUENCE [LARGE SCALE GENOMIC DNA]</scope>
    <source>
        <strain evidence="5 6">DSM 53668</strain>
    </source>
</reference>
<feature type="domain" description="Calcineurin-like phosphoesterase" evidence="4">
    <location>
        <begin position="63"/>
        <end position="282"/>
    </location>
</feature>
<evidence type="ECO:0000313" key="5">
    <source>
        <dbReference type="EMBL" id="AKF06296.1"/>
    </source>
</evidence>
<proteinExistence type="predicted"/>
<feature type="region of interest" description="Disordered" evidence="3">
    <location>
        <begin position="1"/>
        <end position="71"/>
    </location>
</feature>
<protein>
    <submittedName>
        <fullName evidence="5">Purple acid phosphatase</fullName>
    </submittedName>
</protein>
<keyword evidence="1" id="KW-0732">Signal</keyword>
<feature type="compositionally biased region" description="Basic and acidic residues" evidence="3">
    <location>
        <begin position="26"/>
        <end position="45"/>
    </location>
</feature>
<dbReference type="InterPro" id="IPR029052">
    <property type="entry name" value="Metallo-depent_PP-like"/>
</dbReference>
<dbReference type="InterPro" id="IPR004843">
    <property type="entry name" value="Calcineurin-like_PHP"/>
</dbReference>
<accession>A0A0F6W3F3</accession>
<dbReference type="PANTHER" id="PTHR10161:SF14">
    <property type="entry name" value="TARTRATE-RESISTANT ACID PHOSPHATASE TYPE 5"/>
    <property type="match status" value="1"/>
</dbReference>
<dbReference type="GO" id="GO:0016787">
    <property type="term" value="F:hydrolase activity"/>
    <property type="evidence" value="ECO:0007669"/>
    <property type="project" value="UniProtKB-KW"/>
</dbReference>
<keyword evidence="6" id="KW-1185">Reference proteome</keyword>
<dbReference type="RefSeq" id="WP_053233485.1">
    <property type="nucleotide sequence ID" value="NZ_CP011125.1"/>
</dbReference>
<evidence type="ECO:0000256" key="3">
    <source>
        <dbReference type="SAM" id="MobiDB-lite"/>
    </source>
</evidence>
<dbReference type="Proteomes" id="UP000034883">
    <property type="component" value="Chromosome"/>
</dbReference>
<keyword evidence="2" id="KW-0378">Hydrolase</keyword>
<dbReference type="KEGG" id="samy:DB32_003445"/>
<organism evidence="5 6">
    <name type="scientific">Sandaracinus amylolyticus</name>
    <dbReference type="NCBI Taxonomy" id="927083"/>
    <lineage>
        <taxon>Bacteria</taxon>
        <taxon>Pseudomonadati</taxon>
        <taxon>Myxococcota</taxon>
        <taxon>Polyangia</taxon>
        <taxon>Polyangiales</taxon>
        <taxon>Sandaracinaceae</taxon>
        <taxon>Sandaracinus</taxon>
    </lineage>
</organism>
<dbReference type="EMBL" id="CP011125">
    <property type="protein sequence ID" value="AKF06296.1"/>
    <property type="molecule type" value="Genomic_DNA"/>
</dbReference>
<dbReference type="Pfam" id="PF00149">
    <property type="entry name" value="Metallophos"/>
    <property type="match status" value="1"/>
</dbReference>
<dbReference type="PANTHER" id="PTHR10161">
    <property type="entry name" value="TARTRATE-RESISTANT ACID PHOSPHATASE TYPE 5"/>
    <property type="match status" value="1"/>
</dbReference>
<dbReference type="SUPFAM" id="SSF56300">
    <property type="entry name" value="Metallo-dependent phosphatases"/>
    <property type="match status" value="1"/>
</dbReference>
<evidence type="ECO:0000256" key="1">
    <source>
        <dbReference type="ARBA" id="ARBA00022729"/>
    </source>
</evidence>
<dbReference type="Gene3D" id="3.60.21.10">
    <property type="match status" value="1"/>
</dbReference>
<evidence type="ECO:0000313" key="6">
    <source>
        <dbReference type="Proteomes" id="UP000034883"/>
    </source>
</evidence>